<comment type="caution">
    <text evidence="2">The sequence shown here is derived from an EMBL/GenBank/DDBJ whole genome shotgun (WGS) entry which is preliminary data.</text>
</comment>
<name>A0A9P8SIJ8_9HYPO</name>
<evidence type="ECO:0000313" key="3">
    <source>
        <dbReference type="Proteomes" id="UP000824596"/>
    </source>
</evidence>
<dbReference type="AlphaFoldDB" id="A0A9P8SIJ8"/>
<keyword evidence="3" id="KW-1185">Reference proteome</keyword>
<gene>
    <name evidence="2" type="ORF">HRG_05769</name>
</gene>
<feature type="region of interest" description="Disordered" evidence="1">
    <location>
        <begin position="202"/>
        <end position="339"/>
    </location>
</feature>
<sequence>MEMYAHKPLPPLPLNLRSSRPGSRSSAAPAESVSQLWGLRKASKTPDPEASRPRHAPAFGSCRTNSRRRSSYKVQQLTGYDVDIADDSPPDSDCSSVYSLEWADDGYHLVPVLEADSGDAPSSRGSSWAPMSPQSGPSGSPLNAGKPVIRSGSDASLGGLLVSSEVQRALGEEWMRRWDPSYGQFSDSKAAGEYHRIATEIAARHTGRSTRESPVPVAAAEARRKRPSLSVNFGSGAKFSPRRRNASHPVDPSSAAKQTSGTEAALPATPPSPQRTPVSAFDSDSSDGEARAAGGSGIREWFGRRSDEAGATADRPSPHVYWKGQQDEAAPRTSKAGEQVRELLHHAKDRARLLHMPREERRRGELRRYIRRIPC</sequence>
<dbReference type="RefSeq" id="XP_044720772.1">
    <property type="nucleotide sequence ID" value="XM_044864240.1"/>
</dbReference>
<dbReference type="OrthoDB" id="4928042at2759"/>
<organism evidence="2 3">
    <name type="scientific">Hirsutella rhossiliensis</name>
    <dbReference type="NCBI Taxonomy" id="111463"/>
    <lineage>
        <taxon>Eukaryota</taxon>
        <taxon>Fungi</taxon>
        <taxon>Dikarya</taxon>
        <taxon>Ascomycota</taxon>
        <taxon>Pezizomycotina</taxon>
        <taxon>Sordariomycetes</taxon>
        <taxon>Hypocreomycetidae</taxon>
        <taxon>Hypocreales</taxon>
        <taxon>Ophiocordycipitaceae</taxon>
        <taxon>Hirsutella</taxon>
    </lineage>
</organism>
<evidence type="ECO:0000256" key="1">
    <source>
        <dbReference type="SAM" id="MobiDB-lite"/>
    </source>
</evidence>
<reference evidence="2" key="1">
    <citation type="submission" date="2021-09" db="EMBL/GenBank/DDBJ databases">
        <title>A high-quality genome of the endoparasitic fungus Hirsutella rhossiliensis with a comparison of Hirsutella genomes reveals transposable elements contributing to genome size variation.</title>
        <authorList>
            <person name="Lin R."/>
            <person name="Jiao Y."/>
            <person name="Sun X."/>
            <person name="Ling J."/>
            <person name="Xie B."/>
            <person name="Cheng X."/>
        </authorList>
    </citation>
    <scope>NUCLEOTIDE SEQUENCE</scope>
    <source>
        <strain evidence="2">HR02</strain>
    </source>
</reference>
<evidence type="ECO:0000313" key="2">
    <source>
        <dbReference type="EMBL" id="KAH0963259.1"/>
    </source>
</evidence>
<accession>A0A9P8SIJ8</accession>
<dbReference type="EMBL" id="JAIZPD010000005">
    <property type="protein sequence ID" value="KAH0963259.1"/>
    <property type="molecule type" value="Genomic_DNA"/>
</dbReference>
<feature type="region of interest" description="Disordered" evidence="1">
    <location>
        <begin position="113"/>
        <end position="157"/>
    </location>
</feature>
<dbReference type="GeneID" id="68354898"/>
<feature type="region of interest" description="Disordered" evidence="1">
    <location>
        <begin position="1"/>
        <end position="74"/>
    </location>
</feature>
<dbReference type="Proteomes" id="UP000824596">
    <property type="component" value="Unassembled WGS sequence"/>
</dbReference>
<feature type="compositionally biased region" description="Low complexity" evidence="1">
    <location>
        <begin position="130"/>
        <end position="141"/>
    </location>
</feature>
<feature type="compositionally biased region" description="Low complexity" evidence="1">
    <location>
        <begin position="14"/>
        <end position="32"/>
    </location>
</feature>
<proteinExistence type="predicted"/>
<protein>
    <submittedName>
        <fullName evidence="2">Uncharacterized protein</fullName>
    </submittedName>
</protein>